<protein>
    <submittedName>
        <fullName evidence="2">Uncharacterized protein</fullName>
    </submittedName>
</protein>
<dbReference type="EnsemblPlants" id="EMT17139">
    <property type="protein sequence ID" value="EMT17139"/>
    <property type="gene ID" value="F775_07829"/>
</dbReference>
<organism evidence="2">
    <name type="scientific">Aegilops tauschii</name>
    <name type="common">Tausch's goatgrass</name>
    <name type="synonym">Aegilops squarrosa</name>
    <dbReference type="NCBI Taxonomy" id="37682"/>
    <lineage>
        <taxon>Eukaryota</taxon>
        <taxon>Viridiplantae</taxon>
        <taxon>Streptophyta</taxon>
        <taxon>Embryophyta</taxon>
        <taxon>Tracheophyta</taxon>
        <taxon>Spermatophyta</taxon>
        <taxon>Magnoliopsida</taxon>
        <taxon>Liliopsida</taxon>
        <taxon>Poales</taxon>
        <taxon>Poaceae</taxon>
        <taxon>BOP clade</taxon>
        <taxon>Pooideae</taxon>
        <taxon>Triticodae</taxon>
        <taxon>Triticeae</taxon>
        <taxon>Triticinae</taxon>
        <taxon>Aegilops</taxon>
    </lineage>
</organism>
<sequence length="65" mass="7238">MDADEDDESVKQLNETASPSPTATGRPAKHAACSRHLTHIIFVKTRAQHAEFAAVDEEYLQHHNL</sequence>
<dbReference type="AlphaFoldDB" id="R7WDT2"/>
<proteinExistence type="predicted"/>
<feature type="compositionally biased region" description="Polar residues" evidence="1">
    <location>
        <begin position="11"/>
        <end position="23"/>
    </location>
</feature>
<evidence type="ECO:0000313" key="2">
    <source>
        <dbReference type="EnsemblPlants" id="EMT17139"/>
    </source>
</evidence>
<evidence type="ECO:0000256" key="1">
    <source>
        <dbReference type="SAM" id="MobiDB-lite"/>
    </source>
</evidence>
<reference evidence="2" key="1">
    <citation type="submission" date="2015-06" db="UniProtKB">
        <authorList>
            <consortium name="EnsemblPlants"/>
        </authorList>
    </citation>
    <scope>IDENTIFICATION</scope>
</reference>
<name>R7WDT2_AEGTA</name>
<accession>R7WDT2</accession>
<feature type="region of interest" description="Disordered" evidence="1">
    <location>
        <begin position="1"/>
        <end position="31"/>
    </location>
</feature>